<protein>
    <recommendedName>
        <fullName evidence="1">CdiI immunity protein domain-containing protein</fullName>
    </recommendedName>
</protein>
<dbReference type="EMBL" id="LFMW01000019">
    <property type="protein sequence ID" value="KMT53020.1"/>
    <property type="molecule type" value="Genomic_DNA"/>
</dbReference>
<dbReference type="Pfam" id="PF18593">
    <property type="entry name" value="CdiI_2"/>
    <property type="match status" value="1"/>
</dbReference>
<dbReference type="OrthoDB" id="3786912at2"/>
<feature type="domain" description="CdiI immunity protein" evidence="1">
    <location>
        <begin position="6"/>
        <end position="91"/>
    </location>
</feature>
<evidence type="ECO:0000259" key="1">
    <source>
        <dbReference type="Pfam" id="PF18593"/>
    </source>
</evidence>
<reference evidence="2 3" key="1">
    <citation type="submission" date="2015-06" db="EMBL/GenBank/DDBJ databases">
        <title>Draft genome sequence of an Antarctic Pseudomonas sp. strain KG01 with full potential for biotechnological applications.</title>
        <authorList>
            <person name="Pavlov M.S."/>
            <person name="Lira F."/>
            <person name="Martinez J.L."/>
            <person name="Marshall S.H."/>
        </authorList>
    </citation>
    <scope>NUCLEOTIDE SEQUENCE [LARGE SCALE GENOMIC DNA]</scope>
    <source>
        <strain evidence="2 3">KG01</strain>
    </source>
</reference>
<evidence type="ECO:0000313" key="3">
    <source>
        <dbReference type="Proteomes" id="UP000037551"/>
    </source>
</evidence>
<proteinExistence type="predicted"/>
<organism evidence="2 3">
    <name type="scientific">Pseudomonas fildesensis</name>
    <dbReference type="NCBI Taxonomy" id="1674920"/>
    <lineage>
        <taxon>Bacteria</taxon>
        <taxon>Pseudomonadati</taxon>
        <taxon>Pseudomonadota</taxon>
        <taxon>Gammaproteobacteria</taxon>
        <taxon>Pseudomonadales</taxon>
        <taxon>Pseudomonadaceae</taxon>
        <taxon>Pseudomonas</taxon>
    </lineage>
</organism>
<dbReference type="STRING" id="1674920.ACR52_23995"/>
<evidence type="ECO:0000313" key="2">
    <source>
        <dbReference type="EMBL" id="KMT53020.1"/>
    </source>
</evidence>
<dbReference type="CDD" id="cd20687">
    <property type="entry name" value="CdiI_Ykris-like"/>
    <property type="match status" value="1"/>
</dbReference>
<sequence>MNLPLTELQQFFGAYFNQDWTAEHSSADEVIDSFLLDSQRDVITTVKMEIIELINTYTNEPEFQNNLFHEQHCYYYYPNQWTSGPSWLNHIIVKFDEHLLKQENPI</sequence>
<dbReference type="PATRIC" id="fig|1674920.3.peg.3218"/>
<accession>A0A0J8FS24</accession>
<dbReference type="AlphaFoldDB" id="A0A0J8FS24"/>
<dbReference type="InterPro" id="IPR041129">
    <property type="entry name" value="CdiI_2"/>
</dbReference>
<dbReference type="RefSeq" id="WP_048730198.1">
    <property type="nucleotide sequence ID" value="NZ_JBJGXJ010000022.1"/>
</dbReference>
<comment type="caution">
    <text evidence="2">The sequence shown here is derived from an EMBL/GenBank/DDBJ whole genome shotgun (WGS) entry which is preliminary data.</text>
</comment>
<dbReference type="Proteomes" id="UP000037551">
    <property type="component" value="Unassembled WGS sequence"/>
</dbReference>
<name>A0A0J8FS24_9PSED</name>
<gene>
    <name evidence="2" type="ORF">ACR52_23995</name>
</gene>
<keyword evidence="3" id="KW-1185">Reference proteome</keyword>